<keyword evidence="2 5" id="KW-0489">Methyltransferase</keyword>
<protein>
    <submittedName>
        <fullName evidence="5">Methyltransferase domain-containing protein</fullName>
    </submittedName>
</protein>
<dbReference type="PANTHER" id="PTHR44942:SF4">
    <property type="entry name" value="METHYLTRANSFERASE TYPE 11 DOMAIN-CONTAINING PROTEIN"/>
    <property type="match status" value="1"/>
</dbReference>
<evidence type="ECO:0000313" key="6">
    <source>
        <dbReference type="Proteomes" id="UP000190541"/>
    </source>
</evidence>
<dbReference type="GO" id="GO:0008757">
    <property type="term" value="F:S-adenosylmethionine-dependent methyltransferase activity"/>
    <property type="evidence" value="ECO:0007669"/>
    <property type="project" value="InterPro"/>
</dbReference>
<dbReference type="SUPFAM" id="SSF53335">
    <property type="entry name" value="S-adenosyl-L-methionine-dependent methyltransferases"/>
    <property type="match status" value="1"/>
</dbReference>
<evidence type="ECO:0000256" key="2">
    <source>
        <dbReference type="ARBA" id="ARBA00022603"/>
    </source>
</evidence>
<dbReference type="EMBL" id="FUYS01000007">
    <property type="protein sequence ID" value="SKB74109.1"/>
    <property type="molecule type" value="Genomic_DNA"/>
</dbReference>
<dbReference type="CDD" id="cd02440">
    <property type="entry name" value="AdoMet_MTases"/>
    <property type="match status" value="1"/>
</dbReference>
<feature type="domain" description="Methyltransferase type 11" evidence="4">
    <location>
        <begin position="45"/>
        <end position="134"/>
    </location>
</feature>
<evidence type="ECO:0000313" key="5">
    <source>
        <dbReference type="EMBL" id="SKB74109.1"/>
    </source>
</evidence>
<organism evidence="5 6">
    <name type="scientific">Parapedobacter luteus</name>
    <dbReference type="NCBI Taxonomy" id="623280"/>
    <lineage>
        <taxon>Bacteria</taxon>
        <taxon>Pseudomonadati</taxon>
        <taxon>Bacteroidota</taxon>
        <taxon>Sphingobacteriia</taxon>
        <taxon>Sphingobacteriales</taxon>
        <taxon>Sphingobacteriaceae</taxon>
        <taxon>Parapedobacter</taxon>
    </lineage>
</organism>
<name>A0A1T5DQX6_9SPHI</name>
<accession>A0A1T5DQX6</accession>
<dbReference type="Gene3D" id="3.40.50.150">
    <property type="entry name" value="Vaccinia Virus protein VP39"/>
    <property type="match status" value="1"/>
</dbReference>
<dbReference type="OrthoDB" id="9797252at2"/>
<evidence type="ECO:0000256" key="1">
    <source>
        <dbReference type="ARBA" id="ARBA00008361"/>
    </source>
</evidence>
<dbReference type="PANTHER" id="PTHR44942">
    <property type="entry name" value="METHYLTRANSF_11 DOMAIN-CONTAINING PROTEIN"/>
    <property type="match status" value="1"/>
</dbReference>
<sequence>MARNSIDRFSSRAQNYDRFRPNYPAELVGFLRDHIGLAATHTIADIAAGTGIFTEQIAVWGNPIYVVEPNSFMRRFARRRLAAFDNCVFVDGSAESTGLNAGSVDLIVAAQAFHWFDLRKTKIEFLRIGKDSTYIAIVWNTRNSESKFEAEYEALIHHYSVDYLQVSQRKMGPPDVLAFFAPEVPTYQEFVHTDRLTFEQLQGRTLSYSYMPDEKSPVIGEMLDALAGLFNAYQEGGEVRLSYKSRLYIGKLPTVDNTGALPKTFGA</sequence>
<proteinExistence type="inferred from homology"/>
<dbReference type="InterPro" id="IPR013216">
    <property type="entry name" value="Methyltransf_11"/>
</dbReference>
<dbReference type="InterPro" id="IPR051052">
    <property type="entry name" value="Diverse_substrate_MTase"/>
</dbReference>
<gene>
    <name evidence="5" type="ORF">SAMN05660226_02913</name>
</gene>
<evidence type="ECO:0000259" key="4">
    <source>
        <dbReference type="Pfam" id="PF08241"/>
    </source>
</evidence>
<reference evidence="5 6" key="1">
    <citation type="submission" date="2017-02" db="EMBL/GenBank/DDBJ databases">
        <authorList>
            <person name="Peterson S.W."/>
        </authorList>
    </citation>
    <scope>NUCLEOTIDE SEQUENCE [LARGE SCALE GENOMIC DNA]</scope>
    <source>
        <strain evidence="5 6">DSM 22899</strain>
    </source>
</reference>
<dbReference type="STRING" id="623280.SAMN05660226_02913"/>
<dbReference type="InterPro" id="IPR029063">
    <property type="entry name" value="SAM-dependent_MTases_sf"/>
</dbReference>
<keyword evidence="6" id="KW-1185">Reference proteome</keyword>
<keyword evidence="3 5" id="KW-0808">Transferase</keyword>
<dbReference type="GO" id="GO:0032259">
    <property type="term" value="P:methylation"/>
    <property type="evidence" value="ECO:0007669"/>
    <property type="project" value="UniProtKB-KW"/>
</dbReference>
<comment type="similarity">
    <text evidence="1">Belongs to the methyltransferase superfamily.</text>
</comment>
<dbReference type="AlphaFoldDB" id="A0A1T5DQX6"/>
<evidence type="ECO:0000256" key="3">
    <source>
        <dbReference type="ARBA" id="ARBA00022679"/>
    </source>
</evidence>
<dbReference type="Pfam" id="PF08241">
    <property type="entry name" value="Methyltransf_11"/>
    <property type="match status" value="1"/>
</dbReference>
<dbReference type="Proteomes" id="UP000190541">
    <property type="component" value="Unassembled WGS sequence"/>
</dbReference>
<dbReference type="RefSeq" id="WP_079717576.1">
    <property type="nucleotide sequence ID" value="NZ_FUYS01000007.1"/>
</dbReference>